<protein>
    <submittedName>
        <fullName evidence="5">Putative Sugar-binding domain protein</fullName>
    </submittedName>
</protein>
<dbReference type="AlphaFoldDB" id="A0A212LH53"/>
<evidence type="ECO:0000256" key="1">
    <source>
        <dbReference type="ARBA" id="ARBA00004196"/>
    </source>
</evidence>
<dbReference type="Gene3D" id="3.40.50.2300">
    <property type="match status" value="2"/>
</dbReference>
<evidence type="ECO:0000256" key="3">
    <source>
        <dbReference type="ARBA" id="ARBA00022729"/>
    </source>
</evidence>
<feature type="domain" description="Periplasmic binding protein" evidence="4">
    <location>
        <begin position="72"/>
        <end position="308"/>
    </location>
</feature>
<comment type="subcellular location">
    <subcellularLocation>
        <location evidence="1">Cell envelope</location>
    </subcellularLocation>
</comment>
<gene>
    <name evidence="5" type="ORF">KL86PLE_40633</name>
</gene>
<comment type="similarity">
    <text evidence="2">Belongs to the bacterial solute-binding protein 2 family.</text>
</comment>
<accession>A0A212LH53</accession>
<reference evidence="5" key="1">
    <citation type="submission" date="2016-08" db="EMBL/GenBank/DDBJ databases">
        <authorList>
            <person name="Seilhamer J.J."/>
        </authorList>
    </citation>
    <scope>NUCLEOTIDE SEQUENCE</scope>
    <source>
        <strain evidence="5">86</strain>
    </source>
</reference>
<proteinExistence type="inferred from homology"/>
<dbReference type="InterPro" id="IPR028082">
    <property type="entry name" value="Peripla_BP_I"/>
</dbReference>
<dbReference type="Pfam" id="PF13407">
    <property type="entry name" value="Peripla_BP_4"/>
    <property type="match status" value="1"/>
</dbReference>
<organism evidence="5">
    <name type="scientific">uncultured Pleomorphomonas sp</name>
    <dbReference type="NCBI Taxonomy" id="442121"/>
    <lineage>
        <taxon>Bacteria</taxon>
        <taxon>Pseudomonadati</taxon>
        <taxon>Pseudomonadota</taxon>
        <taxon>Alphaproteobacteria</taxon>
        <taxon>Hyphomicrobiales</taxon>
        <taxon>Pleomorphomonadaceae</taxon>
        <taxon>Pleomorphomonas</taxon>
        <taxon>environmental samples</taxon>
    </lineage>
</organism>
<dbReference type="CDD" id="cd01536">
    <property type="entry name" value="PBP1_ABC_sugar_binding-like"/>
    <property type="match status" value="1"/>
</dbReference>
<dbReference type="EMBL" id="FMJD01000008">
    <property type="protein sequence ID" value="SCM76828.1"/>
    <property type="molecule type" value="Genomic_DNA"/>
</dbReference>
<evidence type="ECO:0000259" key="4">
    <source>
        <dbReference type="Pfam" id="PF13407"/>
    </source>
</evidence>
<dbReference type="InterPro" id="IPR025997">
    <property type="entry name" value="SBP_2_dom"/>
</dbReference>
<dbReference type="PANTHER" id="PTHR46847">
    <property type="entry name" value="D-ALLOSE-BINDING PERIPLASMIC PROTEIN-RELATED"/>
    <property type="match status" value="1"/>
</dbReference>
<dbReference type="SUPFAM" id="SSF53822">
    <property type="entry name" value="Periplasmic binding protein-like I"/>
    <property type="match status" value="1"/>
</dbReference>
<dbReference type="GO" id="GO:0030246">
    <property type="term" value="F:carbohydrate binding"/>
    <property type="evidence" value="ECO:0007669"/>
    <property type="project" value="UniProtKB-ARBA"/>
</dbReference>
<dbReference type="GO" id="GO:0030313">
    <property type="term" value="C:cell envelope"/>
    <property type="evidence" value="ECO:0007669"/>
    <property type="project" value="UniProtKB-SubCell"/>
</dbReference>
<keyword evidence="3" id="KW-0732">Signal</keyword>
<dbReference type="RefSeq" id="WP_288196881.1">
    <property type="nucleotide sequence ID" value="NZ_LT608334.1"/>
</dbReference>
<evidence type="ECO:0000256" key="2">
    <source>
        <dbReference type="ARBA" id="ARBA00007639"/>
    </source>
</evidence>
<name>A0A212LH53_9HYPH</name>
<dbReference type="PROSITE" id="PS51318">
    <property type="entry name" value="TAT"/>
    <property type="match status" value="1"/>
</dbReference>
<sequence>MTQKNESNPLADRRAILKSMALGSVALTGAATGLMAGIDPVTGVTGVSAAHADERVKMAFLQIQPHTVSAGWSKGIEEVLSTQQTVDYVQLDGQNKVEVQVSLMDTLINNGTKVIFLQPSDSVALAPSIKKAKRKGIIVITLNIDATEAHAAHVEMNHYFGAMEIAKIMGDKLGGKGDVAILNAPPGIVIRDQRTNGFVDGLKKYHPGVRVVADQVADWSRKKAQDVLSTILAANPNLAGVYGVNDSMALGAVDVAKEKGVLDKMVIFGNDGEKDALASIEAGELSGTQYTDVFQQGRFAAAAATVLTSGLVNASAFGQQGKLLMPFVIATKETVGQIQPSQRW</sequence>
<evidence type="ECO:0000313" key="5">
    <source>
        <dbReference type="EMBL" id="SCM76828.1"/>
    </source>
</evidence>
<dbReference type="InterPro" id="IPR006311">
    <property type="entry name" value="TAT_signal"/>
</dbReference>
<dbReference type="PANTHER" id="PTHR46847:SF1">
    <property type="entry name" value="D-ALLOSE-BINDING PERIPLASMIC PROTEIN-RELATED"/>
    <property type="match status" value="1"/>
</dbReference>